<feature type="domain" description="YobI-like P-loop NTPase" evidence="2">
    <location>
        <begin position="37"/>
        <end position="419"/>
    </location>
</feature>
<organism evidence="3 4">
    <name type="scientific">Lactobacillus crispatus</name>
    <dbReference type="NCBI Taxonomy" id="47770"/>
    <lineage>
        <taxon>Bacteria</taxon>
        <taxon>Bacillati</taxon>
        <taxon>Bacillota</taxon>
        <taxon>Bacilli</taxon>
        <taxon>Lactobacillales</taxon>
        <taxon>Lactobacillaceae</taxon>
        <taxon>Lactobacillus</taxon>
    </lineage>
</organism>
<dbReference type="InterPro" id="IPR048428">
    <property type="entry name" value="YobI-NTPase"/>
</dbReference>
<evidence type="ECO:0000313" key="4">
    <source>
        <dbReference type="Proteomes" id="UP000231914"/>
    </source>
</evidence>
<evidence type="ECO:0000256" key="1">
    <source>
        <dbReference type="SAM" id="Phobius"/>
    </source>
</evidence>
<dbReference type="RefSeq" id="WP_100732936.1">
    <property type="nucleotide sequence ID" value="NZ_MKXG01000136.1"/>
</dbReference>
<feature type="transmembrane region" description="Helical" evidence="1">
    <location>
        <begin position="164"/>
        <end position="181"/>
    </location>
</feature>
<gene>
    <name evidence="3" type="ORF">BHU41_09480</name>
</gene>
<accession>A0A2M9WMP0</accession>
<evidence type="ECO:0000313" key="3">
    <source>
        <dbReference type="EMBL" id="PJZ16689.1"/>
    </source>
</evidence>
<sequence length="504" mass="59102">MNDKDVENEFDESHRIKGALYPYDNKTRGKCEPQWTKLKAALSDNHIKNIAITSSYDTGKTSFLKSFFKKECADSEYKFITIPTFSEKQEKINEENLEKNVINQLLFSEKTKKFPDSRIDRIHVHSIWWILLIWATLWTLGGLVFSLTPIASTFWNDGVWRKRIILGLTLIISLWLIYHIVHSSYKLSWNAKASLGPVELSGADNKGDIKQSDQNLFILYGDEIKYYFSRSKVKYLILEDMDRFNNIDIFQKLRELNNNINESQILHDKKVVFIYTLSDAIFRDEKIEEKTTLVNENKAAESKSKFFDYVISLMPFDNLNSSEKIFKEEIEKYKDVKEINISDNILLGVSLYISDRREITCIIADMDTYLRNLNRVQEKIESKLKDEQPDFGDKLFAAMIYKNVYPRDFDNLAKGKSYLGYFLQEIDTLKAFIYDNQDDIEGGYIYTQFQNDESIANLLSVVWDNYYEFSPKNDSDLEDKIKRSLAYIKNTSILRFLLAQNLRL</sequence>
<keyword evidence="1" id="KW-0812">Transmembrane</keyword>
<protein>
    <recommendedName>
        <fullName evidence="2">YobI-like P-loop NTPase domain-containing protein</fullName>
    </recommendedName>
</protein>
<dbReference type="AlphaFoldDB" id="A0A2M9WMP0"/>
<proteinExistence type="predicted"/>
<dbReference type="Pfam" id="PF20693">
    <property type="entry name" value="YobI-ATPase"/>
    <property type="match status" value="1"/>
</dbReference>
<keyword evidence="1" id="KW-1133">Transmembrane helix</keyword>
<comment type="caution">
    <text evidence="3">The sequence shown here is derived from an EMBL/GenBank/DDBJ whole genome shotgun (WGS) entry which is preliminary data.</text>
</comment>
<evidence type="ECO:0000259" key="2">
    <source>
        <dbReference type="Pfam" id="PF20693"/>
    </source>
</evidence>
<keyword evidence="1" id="KW-0472">Membrane</keyword>
<dbReference type="EMBL" id="MKXG01000136">
    <property type="protein sequence ID" value="PJZ16689.1"/>
    <property type="molecule type" value="Genomic_DNA"/>
</dbReference>
<feature type="transmembrane region" description="Helical" evidence="1">
    <location>
        <begin position="127"/>
        <end position="152"/>
    </location>
</feature>
<name>A0A2M9WMP0_9LACO</name>
<reference evidence="3 4" key="1">
    <citation type="submission" date="2016-10" db="EMBL/GenBank/DDBJ databases">
        <title>WGS of isloates from the oral cavity of healthy individuals.</title>
        <authorList>
            <person name="Sharma S."/>
            <person name="Pal V.K."/>
            <person name="Patil P.B."/>
            <person name="Korpole S."/>
            <person name="Grover V."/>
        </authorList>
    </citation>
    <scope>NUCLEOTIDE SEQUENCE [LARGE SCALE GENOMIC DNA]</scope>
    <source>
        <strain evidence="3 4">DISK12</strain>
    </source>
</reference>
<dbReference type="Proteomes" id="UP000231914">
    <property type="component" value="Unassembled WGS sequence"/>
</dbReference>